<keyword evidence="2" id="KW-1185">Reference proteome</keyword>
<evidence type="ECO:0000313" key="2">
    <source>
        <dbReference type="Proteomes" id="UP000722625"/>
    </source>
</evidence>
<gene>
    <name evidence="1" type="ORF">KHA90_18580</name>
</gene>
<proteinExistence type="predicted"/>
<accession>A0ABS5PFI0</accession>
<sequence length="146" mass="17247">MEEIAIDIGINIEKWLNQYCNIPYKKESYIAEHPEYELYEFSKEYIIIRAKESIITSIEIYPYQFQSSPYYKGDIIVFDKKLEVPFLSNDVEKYFPEIKVKRPPSKVIDRFLPRETLDFPISETLKIEVSMGRSPELVGSISLKHL</sequence>
<comment type="caution">
    <text evidence="1">The sequence shown here is derived from an EMBL/GenBank/DDBJ whole genome shotgun (WGS) entry which is preliminary data.</text>
</comment>
<protein>
    <submittedName>
        <fullName evidence="1">Uncharacterized protein</fullName>
    </submittedName>
</protein>
<dbReference type="RefSeq" id="WP_213304460.1">
    <property type="nucleotide sequence ID" value="NZ_JAGYVZ010000019.1"/>
</dbReference>
<evidence type="ECO:0000313" key="1">
    <source>
        <dbReference type="EMBL" id="MBS7233032.1"/>
    </source>
</evidence>
<dbReference type="EMBL" id="JAGYVZ010000019">
    <property type="protein sequence ID" value="MBS7233032.1"/>
    <property type="molecule type" value="Genomic_DNA"/>
</dbReference>
<organism evidence="1 2">
    <name type="scientific">Flavobacterium psychroterrae</name>
    <dbReference type="NCBI Taxonomy" id="2133767"/>
    <lineage>
        <taxon>Bacteria</taxon>
        <taxon>Pseudomonadati</taxon>
        <taxon>Bacteroidota</taxon>
        <taxon>Flavobacteriia</taxon>
        <taxon>Flavobacteriales</taxon>
        <taxon>Flavobacteriaceae</taxon>
        <taxon>Flavobacterium</taxon>
    </lineage>
</organism>
<dbReference type="Proteomes" id="UP000722625">
    <property type="component" value="Unassembled WGS sequence"/>
</dbReference>
<name>A0ABS5PFI0_9FLAO</name>
<reference evidence="1 2" key="1">
    <citation type="journal article" date="2018" name="Int. J. Syst. Evol. Microbiol.">
        <title>Flavobacterium chryseum sp. nov. and Flavobacterium psychroterrae sp. nov., novel environmental bacteria isolated from Antarctica.</title>
        <authorList>
            <person name="Kralova S."/>
            <person name="Svec P."/>
            <person name="Busse H.J."/>
            <person name="Stankova E."/>
            <person name="Vaczi P."/>
            <person name="Sedlacek I."/>
        </authorList>
    </citation>
    <scope>NUCLEOTIDE SEQUENCE [LARGE SCALE GENOMIC DNA]</scope>
    <source>
        <strain evidence="1 2">CCM 8827</strain>
    </source>
</reference>